<dbReference type="InterPro" id="IPR013785">
    <property type="entry name" value="Aldolase_TIM"/>
</dbReference>
<evidence type="ECO:0000256" key="13">
    <source>
        <dbReference type="HAMAP-Rule" id="MF_01964"/>
    </source>
</evidence>
<dbReference type="Gene3D" id="3.20.20.70">
    <property type="entry name" value="Aldolase class I"/>
    <property type="match status" value="1"/>
</dbReference>
<dbReference type="SUPFAM" id="SSF51412">
    <property type="entry name" value="Inosine monophosphate dehydrogenase (IMPDH)"/>
    <property type="match status" value="1"/>
</dbReference>
<evidence type="ECO:0000256" key="9">
    <source>
        <dbReference type="ARBA" id="ARBA00023002"/>
    </source>
</evidence>
<dbReference type="Proteomes" id="UP000004925">
    <property type="component" value="Unassembled WGS sequence"/>
</dbReference>
<feature type="binding site" description="in other chain" evidence="13 16">
    <location>
        <position position="303"/>
    </location>
    <ligand>
        <name>K(+)</name>
        <dbReference type="ChEBI" id="CHEBI:29103"/>
        <note>ligand shared between two tetrameric partners</note>
    </ligand>
</feature>
<dbReference type="eggNOG" id="COG0517">
    <property type="taxonomic scope" value="Bacteria"/>
</dbReference>
<dbReference type="Pfam" id="PF00571">
    <property type="entry name" value="CBS"/>
    <property type="match status" value="2"/>
</dbReference>
<dbReference type="CDD" id="cd04601">
    <property type="entry name" value="CBS_pair_IMPDH"/>
    <property type="match status" value="1"/>
</dbReference>
<dbReference type="GO" id="GO:0006177">
    <property type="term" value="P:GMP biosynthetic process"/>
    <property type="evidence" value="ECO:0007669"/>
    <property type="project" value="UniProtKB-UniRule"/>
</dbReference>
<feature type="binding site" evidence="13">
    <location>
        <position position="417"/>
    </location>
    <ligand>
        <name>IMP</name>
        <dbReference type="ChEBI" id="CHEBI:58053"/>
    </ligand>
</feature>
<evidence type="ECO:0000313" key="21">
    <source>
        <dbReference type="EMBL" id="EEO40091.2"/>
    </source>
</evidence>
<gene>
    <name evidence="13" type="primary">guaB</name>
    <name evidence="21" type="ORF">FSCG_00804</name>
</gene>
<comment type="caution">
    <text evidence="21">The sequence shown here is derived from an EMBL/GenBank/DDBJ whole genome shotgun (WGS) entry which is preliminary data.</text>
</comment>
<feature type="binding site" evidence="13">
    <location>
        <position position="472"/>
    </location>
    <ligand>
        <name>K(+)</name>
        <dbReference type="ChEBI" id="CHEBI:29103"/>
        <note>ligand shared between two tetrameric partners</note>
    </ligand>
</feature>
<dbReference type="RefSeq" id="WP_187107884.1">
    <property type="nucleotide sequence ID" value="NZ_KQ235737.1"/>
</dbReference>
<evidence type="ECO:0000256" key="7">
    <source>
        <dbReference type="ARBA" id="ARBA00022755"/>
    </source>
</evidence>
<comment type="activity regulation">
    <text evidence="13">Mycophenolic acid (MPA) is a non-competitive inhibitor that prevents formation of the closed enzyme conformation by binding to the same site as the amobile flap. In contrast, mizoribine monophosphate (MZP) is a competitive inhibitor that induces the closed conformation. MPA is a potent inhibitor of mammalian IMPDHs but a poor inhibitor of the bacterial enzymes. MZP is a more potent inhibitor of bacterial IMPDH.</text>
</comment>
<dbReference type="PROSITE" id="PS00487">
    <property type="entry name" value="IMP_DH_GMP_RED"/>
    <property type="match status" value="1"/>
</dbReference>
<accession>A0A0M1VTX9</accession>
<comment type="caution">
    <text evidence="13">Lacks conserved residue(s) required for the propagation of feature annotation.</text>
</comment>
<evidence type="ECO:0000256" key="2">
    <source>
        <dbReference type="ARBA" id="ARBA00005502"/>
    </source>
</evidence>
<keyword evidence="5" id="KW-0677">Repeat</keyword>
<feature type="binding site" evidence="15">
    <location>
        <begin position="249"/>
        <end position="251"/>
    </location>
    <ligand>
        <name>NAD(+)</name>
        <dbReference type="ChEBI" id="CHEBI:57540"/>
    </ligand>
</feature>
<feature type="domain" description="CBS" evidence="20">
    <location>
        <begin position="95"/>
        <end position="154"/>
    </location>
</feature>
<feature type="binding site" evidence="13 15">
    <location>
        <begin position="299"/>
        <end position="301"/>
    </location>
    <ligand>
        <name>NAD(+)</name>
        <dbReference type="ChEBI" id="CHEBI:57540"/>
    </ligand>
</feature>
<feature type="binding site" evidence="13">
    <location>
        <begin position="339"/>
        <end position="341"/>
    </location>
    <ligand>
        <name>IMP</name>
        <dbReference type="ChEBI" id="CHEBI:58053"/>
    </ligand>
</feature>
<dbReference type="eggNOG" id="COG0516">
    <property type="taxonomic scope" value="Bacteria"/>
</dbReference>
<keyword evidence="7 13" id="KW-0658">Purine biosynthesis</keyword>
<dbReference type="AlphaFoldDB" id="A0A0M1VTX9"/>
<evidence type="ECO:0000256" key="5">
    <source>
        <dbReference type="ARBA" id="ARBA00022737"/>
    </source>
</evidence>
<evidence type="ECO:0000256" key="15">
    <source>
        <dbReference type="PIRSR" id="PIRSR000130-3"/>
    </source>
</evidence>
<feature type="binding site" evidence="13">
    <location>
        <begin position="362"/>
        <end position="363"/>
    </location>
    <ligand>
        <name>IMP</name>
        <dbReference type="ChEBI" id="CHEBI:58053"/>
    </ligand>
</feature>
<keyword evidence="6 13" id="KW-0332">GMP biosynthesis</keyword>
<evidence type="ECO:0000256" key="18">
    <source>
        <dbReference type="RuleBase" id="RU003927"/>
    </source>
</evidence>
<evidence type="ECO:0000256" key="16">
    <source>
        <dbReference type="PIRSR" id="PIRSR000130-4"/>
    </source>
</evidence>
<dbReference type="GO" id="GO:0000166">
    <property type="term" value="F:nucleotide binding"/>
    <property type="evidence" value="ECO:0007669"/>
    <property type="project" value="UniProtKB-UniRule"/>
</dbReference>
<name>A0A0M1VTX9_FUSVC</name>
<evidence type="ECO:0000256" key="4">
    <source>
        <dbReference type="ARBA" id="ARBA00022723"/>
    </source>
</evidence>
<dbReference type="CDD" id="cd00381">
    <property type="entry name" value="IMPDH"/>
    <property type="match status" value="1"/>
</dbReference>
<dbReference type="GO" id="GO:0006183">
    <property type="term" value="P:GTP biosynthetic process"/>
    <property type="evidence" value="ECO:0007669"/>
    <property type="project" value="TreeGrafter"/>
</dbReference>
<dbReference type="InterPro" id="IPR000644">
    <property type="entry name" value="CBS_dom"/>
</dbReference>
<evidence type="ECO:0000313" key="22">
    <source>
        <dbReference type="Proteomes" id="UP000004925"/>
    </source>
</evidence>
<dbReference type="HAMAP" id="MF_01964">
    <property type="entry name" value="IMPDH"/>
    <property type="match status" value="1"/>
</dbReference>
<dbReference type="PANTHER" id="PTHR11911">
    <property type="entry name" value="INOSINE-5-MONOPHOSPHATE DEHYDROGENASE RELATED"/>
    <property type="match status" value="1"/>
</dbReference>
<dbReference type="InterPro" id="IPR001093">
    <property type="entry name" value="IMP_DH_GMPRt"/>
</dbReference>
<comment type="similarity">
    <text evidence="2 13 18">Belongs to the IMPDH/GMPR family.</text>
</comment>
<feature type="active site" description="Proton acceptor" evidence="13 14">
    <location>
        <position position="402"/>
    </location>
</feature>
<feature type="binding site" evidence="13">
    <location>
        <position position="471"/>
    </location>
    <ligand>
        <name>K(+)</name>
        <dbReference type="ChEBI" id="CHEBI:29103"/>
        <note>ligand shared between two tetrameric partners</note>
    </ligand>
</feature>
<feature type="binding site" evidence="13">
    <location>
        <position position="304"/>
    </location>
    <ligand>
        <name>IMP</name>
        <dbReference type="ChEBI" id="CHEBI:58053"/>
    </ligand>
</feature>
<feature type="binding site" evidence="13">
    <location>
        <position position="473"/>
    </location>
    <ligand>
        <name>K(+)</name>
        <dbReference type="ChEBI" id="CHEBI:29103"/>
        <note>ligand shared between two tetrameric partners</note>
    </ligand>
</feature>
<evidence type="ECO:0000256" key="17">
    <source>
        <dbReference type="PROSITE-ProRule" id="PRU00703"/>
    </source>
</evidence>
<comment type="catalytic activity">
    <reaction evidence="12 13 19">
        <text>IMP + NAD(+) + H2O = XMP + NADH + H(+)</text>
        <dbReference type="Rhea" id="RHEA:11708"/>
        <dbReference type="ChEBI" id="CHEBI:15377"/>
        <dbReference type="ChEBI" id="CHEBI:15378"/>
        <dbReference type="ChEBI" id="CHEBI:57464"/>
        <dbReference type="ChEBI" id="CHEBI:57540"/>
        <dbReference type="ChEBI" id="CHEBI:57945"/>
        <dbReference type="ChEBI" id="CHEBI:58053"/>
        <dbReference type="EC" id="1.1.1.205"/>
    </reaction>
</comment>
<dbReference type="PANTHER" id="PTHR11911:SF111">
    <property type="entry name" value="INOSINE-5'-MONOPHOSPHATE DEHYDROGENASE"/>
    <property type="match status" value="1"/>
</dbReference>
<dbReference type="InterPro" id="IPR015875">
    <property type="entry name" value="IMP_DH/GMP_Rdtase_CS"/>
</dbReference>
<feature type="binding site" evidence="13">
    <location>
        <begin position="386"/>
        <end position="390"/>
    </location>
    <ligand>
        <name>IMP</name>
        <dbReference type="ChEBI" id="CHEBI:58053"/>
    </ligand>
</feature>
<sequence length="488" mass="52205">MMNGKIVKEGITFDDVLLIPAKSDVLPNEVSLQTRLTKKITLNLPILSAAMDTVTESDLAIALARQGGIGFIHKNMSIEEQAAEVDRVKRSESGMITNPITLNKDSRVYQAEELMSRYKISGLPVIEDDGKLIGIITNRDIKYRKELDQPVGDIMTSKGLITAPVGTTLEQAKEILLANRIEKLPITDQNGYLKGLITIKDIDNIIQYPNACKDKLGKLRCGAAVGIGHDTIERVGALVKAGVDIITVDSAHGHSQGVINMIKEIKKNFPDLDVIGGNIVTAEAAKELIEAGVSAVKVGIGPGSICTTRVVAGVGVPQLTAVNDVYEYCKDKNIGVIADGGIKLSGDIVKALAAGGDCVMLGGLLAGTKEAPGEEIILEGRRFKIYVGMGSIAAMKRGSKDRYFQAEERDNSKLVPEGIEGRIAYKGSVKDVIFQLAGGIRAGMGYCGTKTIKDLQINGKFVKITGAGLIESHPHDITITKEAPNYSK</sequence>
<feature type="active site" description="Thioimidate intermediate" evidence="13 14">
    <location>
        <position position="306"/>
    </location>
</feature>
<keyword evidence="8 13" id="KW-0630">Potassium</keyword>
<dbReference type="SUPFAM" id="SSF54631">
    <property type="entry name" value="CBS-domain pair"/>
    <property type="match status" value="1"/>
</dbReference>
<dbReference type="InterPro" id="IPR005990">
    <property type="entry name" value="IMP_DH"/>
</dbReference>
<feature type="binding site" evidence="13">
    <location>
        <position position="249"/>
    </location>
    <ligand>
        <name>NAD(+)</name>
        <dbReference type="ChEBI" id="CHEBI:57540"/>
    </ligand>
</feature>
<dbReference type="InterPro" id="IPR046342">
    <property type="entry name" value="CBS_dom_sf"/>
</dbReference>
<protein>
    <recommendedName>
        <fullName evidence="13 19">Inosine-5'-monophosphate dehydrogenase</fullName>
        <shortName evidence="13">IMP dehydrogenase</shortName>
        <shortName evidence="13">IMPD</shortName>
        <shortName evidence="13">IMPDH</shortName>
        <ecNumber evidence="13 19">1.1.1.205</ecNumber>
    </recommendedName>
</protein>
<evidence type="ECO:0000256" key="19">
    <source>
        <dbReference type="RuleBase" id="RU003928"/>
    </source>
</evidence>
<dbReference type="NCBIfam" id="TIGR01302">
    <property type="entry name" value="IMP_dehydrog"/>
    <property type="match status" value="1"/>
</dbReference>
<feature type="binding site" description="in other chain" evidence="13 16">
    <location>
        <position position="306"/>
    </location>
    <ligand>
        <name>K(+)</name>
        <dbReference type="ChEBI" id="CHEBI:29103"/>
        <note>ligand shared between two tetrameric partners</note>
    </ligand>
</feature>
<evidence type="ECO:0000256" key="11">
    <source>
        <dbReference type="ARBA" id="ARBA00023122"/>
    </source>
</evidence>
<comment type="cofactor">
    <cofactor evidence="1 13">
        <name>K(+)</name>
        <dbReference type="ChEBI" id="CHEBI:29103"/>
    </cofactor>
</comment>
<evidence type="ECO:0000256" key="10">
    <source>
        <dbReference type="ARBA" id="ARBA00023027"/>
    </source>
</evidence>
<dbReference type="SMART" id="SM01240">
    <property type="entry name" value="IMPDH"/>
    <property type="match status" value="1"/>
</dbReference>
<evidence type="ECO:0000256" key="12">
    <source>
        <dbReference type="ARBA" id="ARBA00048028"/>
    </source>
</evidence>
<feature type="domain" description="CBS" evidence="20">
    <location>
        <begin position="155"/>
        <end position="212"/>
    </location>
</feature>
<dbReference type="PROSITE" id="PS51371">
    <property type="entry name" value="CBS"/>
    <property type="match status" value="2"/>
</dbReference>
<dbReference type="UniPathway" id="UPA00601">
    <property type="reaction ID" value="UER00295"/>
</dbReference>
<keyword evidence="4 13" id="KW-0479">Metal-binding</keyword>
<organism evidence="21 22">
    <name type="scientific">Fusobacterium vincentii 4_1_13</name>
    <dbReference type="NCBI Taxonomy" id="469606"/>
    <lineage>
        <taxon>Bacteria</taxon>
        <taxon>Fusobacteriati</taxon>
        <taxon>Fusobacteriota</taxon>
        <taxon>Fusobacteriia</taxon>
        <taxon>Fusobacteriales</taxon>
        <taxon>Fusobacteriaceae</taxon>
        <taxon>Fusobacterium</taxon>
    </lineage>
</organism>
<dbReference type="GO" id="GO:0003938">
    <property type="term" value="F:IMP dehydrogenase activity"/>
    <property type="evidence" value="ECO:0007669"/>
    <property type="project" value="UniProtKB-UniRule"/>
</dbReference>
<dbReference type="PIRSF" id="PIRSF000130">
    <property type="entry name" value="IMPDH"/>
    <property type="match status" value="1"/>
</dbReference>
<dbReference type="SMART" id="SM00116">
    <property type="entry name" value="CBS"/>
    <property type="match status" value="2"/>
</dbReference>
<dbReference type="Pfam" id="PF00478">
    <property type="entry name" value="IMPDH"/>
    <property type="match status" value="1"/>
</dbReference>
<keyword evidence="9 13" id="KW-0560">Oxidoreductase</keyword>
<reference evidence="21 22" key="1">
    <citation type="submission" date="2011-10" db="EMBL/GenBank/DDBJ databases">
        <title>The Genome Sequence of Fusobacterium sp. 4_1_13.</title>
        <authorList>
            <consortium name="The Broad Institute Genome Sequencing Platform"/>
            <person name="Earl A."/>
            <person name="Ward D."/>
            <person name="Feldgarden M."/>
            <person name="Gevers D."/>
            <person name="Strauss J."/>
            <person name="Ambrose C."/>
            <person name="Allen-Vercoe E."/>
            <person name="Young S.K."/>
            <person name="Zeng Q."/>
            <person name="Gargeya S."/>
            <person name="Fitzgerald M."/>
            <person name="Haas B."/>
            <person name="Abouelleil A."/>
            <person name="Alvarado L."/>
            <person name="Arachchi H.M."/>
            <person name="Berlin A."/>
            <person name="Brown A."/>
            <person name="Chapman S.B."/>
            <person name="Chen Z."/>
            <person name="Dunbar C."/>
            <person name="Freedman E."/>
            <person name="Gearin G."/>
            <person name="Goldberg J."/>
            <person name="Griggs A."/>
            <person name="Gujja S."/>
            <person name="Heiman D."/>
            <person name="Howarth C."/>
            <person name="Larson L."/>
            <person name="Lui A."/>
            <person name="MacDonald P.J."/>
            <person name="Montmayeur A."/>
            <person name="Murphy C."/>
            <person name="Neiman D."/>
            <person name="Pearson M."/>
            <person name="Priest M."/>
            <person name="Roberts A."/>
            <person name="Saif S."/>
            <person name="Shea T."/>
            <person name="Shenoy N."/>
            <person name="Sisk P."/>
            <person name="Stolte C."/>
            <person name="Sykes S."/>
            <person name="Wortman J."/>
            <person name="Nusbaum C."/>
            <person name="Birren B."/>
        </authorList>
    </citation>
    <scope>NUCLEOTIDE SEQUENCE [LARGE SCALE GENOMIC DNA]</scope>
    <source>
        <strain evidence="21 22">4_1_13</strain>
    </source>
</reference>
<dbReference type="GO" id="GO:0046872">
    <property type="term" value="F:metal ion binding"/>
    <property type="evidence" value="ECO:0007669"/>
    <property type="project" value="UniProtKB-UniRule"/>
</dbReference>
<comment type="function">
    <text evidence="13">Catalyzes the conversion of inosine 5'-phosphate (IMP) to xanthosine 5'-phosphate (XMP), the first committed and rate-limiting step in the de novo synthesis of guanine nucleotides, and therefore plays an important role in the regulation of cell growth.</text>
</comment>
<dbReference type="EMBL" id="ACDE02000019">
    <property type="protein sequence ID" value="EEO40091.2"/>
    <property type="molecule type" value="Genomic_DNA"/>
</dbReference>
<feature type="binding site" description="in other chain" evidence="13 16">
    <location>
        <position position="301"/>
    </location>
    <ligand>
        <name>K(+)</name>
        <dbReference type="ChEBI" id="CHEBI:29103"/>
        <note>ligand shared between two tetrameric partners</note>
    </ligand>
</feature>
<keyword evidence="10 13" id="KW-0520">NAD</keyword>
<proteinExistence type="inferred from homology"/>
<evidence type="ECO:0000259" key="20">
    <source>
        <dbReference type="PROSITE" id="PS51371"/>
    </source>
</evidence>
<evidence type="ECO:0000256" key="6">
    <source>
        <dbReference type="ARBA" id="ARBA00022749"/>
    </source>
</evidence>
<evidence type="ECO:0000256" key="14">
    <source>
        <dbReference type="PIRSR" id="PIRSR000130-1"/>
    </source>
</evidence>
<evidence type="ECO:0000256" key="3">
    <source>
        <dbReference type="ARBA" id="ARBA00011881"/>
    </source>
</evidence>
<dbReference type="EC" id="1.1.1.205" evidence="13 19"/>
<comment type="pathway">
    <text evidence="13 19">Purine metabolism; XMP biosynthesis via de novo pathway; XMP from IMP: step 1/1.</text>
</comment>
<keyword evidence="11 17" id="KW-0129">CBS domain</keyword>
<comment type="subunit">
    <text evidence="3 13">Homotetramer.</text>
</comment>
<evidence type="ECO:0000256" key="8">
    <source>
        <dbReference type="ARBA" id="ARBA00022958"/>
    </source>
</evidence>
<dbReference type="FunFam" id="3.20.20.70:FF:000003">
    <property type="entry name" value="GMP reductase"/>
    <property type="match status" value="1"/>
</dbReference>
<evidence type="ECO:0000256" key="1">
    <source>
        <dbReference type="ARBA" id="ARBA00001958"/>
    </source>
</evidence>